<dbReference type="OrthoDB" id="671595at2759"/>
<evidence type="ECO:0000259" key="6">
    <source>
        <dbReference type="SMART" id="SM00093"/>
    </source>
</evidence>
<evidence type="ECO:0000256" key="4">
    <source>
        <dbReference type="RuleBase" id="RU000411"/>
    </source>
</evidence>
<evidence type="ECO:0000256" key="5">
    <source>
        <dbReference type="SAM" id="SignalP"/>
    </source>
</evidence>
<accession>A0A6P8XD08</accession>
<dbReference type="CDD" id="cd19601">
    <property type="entry name" value="serpin42Da-like"/>
    <property type="match status" value="1"/>
</dbReference>
<dbReference type="GeneID" id="117571355"/>
<dbReference type="SMART" id="SM00093">
    <property type="entry name" value="SERPIN"/>
    <property type="match status" value="1"/>
</dbReference>
<evidence type="ECO:0000313" key="7">
    <source>
        <dbReference type="Proteomes" id="UP000515160"/>
    </source>
</evidence>
<feature type="chain" id="PRO_5027536013" evidence="5">
    <location>
        <begin position="31"/>
        <end position="407"/>
    </location>
</feature>
<evidence type="ECO:0000256" key="3">
    <source>
        <dbReference type="ARBA" id="ARBA00022900"/>
    </source>
</evidence>
<sequence length="407" mass="46179">MALIKRKLFNRMANMMLLILVLLQAPLPFAQDQSSIFSKRLAKFSINVYTKLVAQNSNQNIIFSPFSIQTCAAMARMGAKGKTAAQLDRGLKLISNNEAQIAESFHKVLAAYEKSSILHIANKIYIKAGYQLRDKFSSIIFKKFLSAVEPIDFSEDVRAAEKINSWVALRTNNLIKDIVDSSKLTASTRLLLINAIHFKGNWVHQFPERDTGNEPFYGNTDKSIDVPMMNLKKRFRYATLDNLNATALELRYKDSDLSMLIVLPNSKTGLAQLERKLRITPLSQITEKLDWRDVIVKLPKFKSEFEVELKHTFKQLGMSDMFSNDADFSRMITTSERLKVSKIIHKAVIEVNEKGTEAAAATASIIVGFSLPSLPREPKRFYADHPFNYYIINKQSIMLFAGKLINP</sequence>
<dbReference type="AlphaFoldDB" id="A0A6P8XD08"/>
<keyword evidence="7" id="KW-1185">Reference proteome</keyword>
<feature type="signal peptide" evidence="5">
    <location>
        <begin position="1"/>
        <end position="30"/>
    </location>
</feature>
<keyword evidence="3 8" id="KW-0722">Serine protease inhibitor</keyword>
<evidence type="ECO:0000313" key="8">
    <source>
        <dbReference type="RefSeq" id="XP_034109355.1"/>
    </source>
</evidence>
<dbReference type="InterPro" id="IPR036186">
    <property type="entry name" value="Serpin_sf"/>
</dbReference>
<dbReference type="InterPro" id="IPR000215">
    <property type="entry name" value="Serpin_fam"/>
</dbReference>
<dbReference type="InterPro" id="IPR042178">
    <property type="entry name" value="Serpin_sf_1"/>
</dbReference>
<dbReference type="InterPro" id="IPR042185">
    <property type="entry name" value="Serpin_sf_2"/>
</dbReference>
<name>A0A6P8XD08_DROAB</name>
<organism evidence="7 8">
    <name type="scientific">Drosophila albomicans</name>
    <name type="common">Fruit fly</name>
    <dbReference type="NCBI Taxonomy" id="7291"/>
    <lineage>
        <taxon>Eukaryota</taxon>
        <taxon>Metazoa</taxon>
        <taxon>Ecdysozoa</taxon>
        <taxon>Arthropoda</taxon>
        <taxon>Hexapoda</taxon>
        <taxon>Insecta</taxon>
        <taxon>Pterygota</taxon>
        <taxon>Neoptera</taxon>
        <taxon>Endopterygota</taxon>
        <taxon>Diptera</taxon>
        <taxon>Brachycera</taxon>
        <taxon>Muscomorpha</taxon>
        <taxon>Ephydroidea</taxon>
        <taxon>Drosophilidae</taxon>
        <taxon>Drosophila</taxon>
    </lineage>
</organism>
<evidence type="ECO:0000256" key="2">
    <source>
        <dbReference type="ARBA" id="ARBA00022690"/>
    </source>
</evidence>
<dbReference type="RefSeq" id="XP_034109355.1">
    <property type="nucleotide sequence ID" value="XM_034253464.2"/>
</dbReference>
<protein>
    <submittedName>
        <fullName evidence="8">Serine protease inhibitor 42Dd-like</fullName>
    </submittedName>
</protein>
<dbReference type="Gene3D" id="3.30.497.10">
    <property type="entry name" value="Antithrombin, subunit I, domain 2"/>
    <property type="match status" value="1"/>
</dbReference>
<dbReference type="Proteomes" id="UP000515160">
    <property type="component" value="Chromosome 3"/>
</dbReference>
<keyword evidence="5" id="KW-0732">Signal</keyword>
<evidence type="ECO:0000256" key="1">
    <source>
        <dbReference type="ARBA" id="ARBA00009500"/>
    </source>
</evidence>
<feature type="domain" description="Serpin" evidence="6">
    <location>
        <begin position="46"/>
        <end position="407"/>
    </location>
</feature>
<dbReference type="GO" id="GO:0005615">
    <property type="term" value="C:extracellular space"/>
    <property type="evidence" value="ECO:0007669"/>
    <property type="project" value="InterPro"/>
</dbReference>
<dbReference type="Gene3D" id="1.10.287.580">
    <property type="entry name" value="Helix hairpin bin"/>
    <property type="match status" value="1"/>
</dbReference>
<gene>
    <name evidence="8" type="primary">LOC117571355</name>
</gene>
<dbReference type="PANTHER" id="PTHR11461:SF211">
    <property type="entry name" value="GH10112P-RELATED"/>
    <property type="match status" value="1"/>
</dbReference>
<dbReference type="Gene3D" id="2.30.39.10">
    <property type="entry name" value="Alpha-1-antitrypsin, domain 1"/>
    <property type="match status" value="2"/>
</dbReference>
<comment type="similarity">
    <text evidence="1 4">Belongs to the serpin family.</text>
</comment>
<dbReference type="GO" id="GO:0004867">
    <property type="term" value="F:serine-type endopeptidase inhibitor activity"/>
    <property type="evidence" value="ECO:0007669"/>
    <property type="project" value="UniProtKB-KW"/>
</dbReference>
<dbReference type="PANTHER" id="PTHR11461">
    <property type="entry name" value="SERINE PROTEASE INHIBITOR, SERPIN"/>
    <property type="match status" value="1"/>
</dbReference>
<proteinExistence type="inferred from homology"/>
<dbReference type="Pfam" id="PF00079">
    <property type="entry name" value="Serpin"/>
    <property type="match status" value="1"/>
</dbReference>
<reference evidence="8" key="1">
    <citation type="submission" date="2025-08" db="UniProtKB">
        <authorList>
            <consortium name="RefSeq"/>
        </authorList>
    </citation>
    <scope>IDENTIFICATION</scope>
    <source>
        <strain evidence="8">15112-1751.03</strain>
        <tissue evidence="8">Whole Adult</tissue>
    </source>
</reference>
<dbReference type="SUPFAM" id="SSF56574">
    <property type="entry name" value="Serpins"/>
    <property type="match status" value="1"/>
</dbReference>
<keyword evidence="2 8" id="KW-0646">Protease inhibitor</keyword>
<dbReference type="InterPro" id="IPR023796">
    <property type="entry name" value="Serpin_dom"/>
</dbReference>